<keyword evidence="10" id="KW-1185">Reference proteome</keyword>
<evidence type="ECO:0000256" key="4">
    <source>
        <dbReference type="PROSITE-ProRule" id="PRU00723"/>
    </source>
</evidence>
<dbReference type="Gene3D" id="4.10.1000.10">
    <property type="entry name" value="Zinc finger, CCCH-type"/>
    <property type="match status" value="1"/>
</dbReference>
<feature type="zinc finger region" description="C3H1-type" evidence="4">
    <location>
        <begin position="285"/>
        <end position="313"/>
    </location>
</feature>
<dbReference type="SMART" id="SM00356">
    <property type="entry name" value="ZnF_C3H1"/>
    <property type="match status" value="1"/>
</dbReference>
<dbReference type="Proteomes" id="UP001152797">
    <property type="component" value="Unassembled WGS sequence"/>
</dbReference>
<keyword evidence="1 4" id="KW-0479">Metal-binding</keyword>
<evidence type="ECO:0000256" key="1">
    <source>
        <dbReference type="ARBA" id="ARBA00022723"/>
    </source>
</evidence>
<evidence type="ECO:0000313" key="10">
    <source>
        <dbReference type="Proteomes" id="UP001152797"/>
    </source>
</evidence>
<proteinExistence type="predicted"/>
<feature type="compositionally biased region" description="Basic and acidic residues" evidence="5">
    <location>
        <begin position="265"/>
        <end position="286"/>
    </location>
</feature>
<comment type="caution">
    <text evidence="8">The sequence shown here is derived from an EMBL/GenBank/DDBJ whole genome shotgun (WGS) entry which is preliminary data.</text>
</comment>
<keyword evidence="2 4" id="KW-0863">Zinc-finger</keyword>
<dbReference type="OrthoDB" id="407035at2759"/>
<keyword evidence="6" id="KW-0732">Signal</keyword>
<dbReference type="GO" id="GO:0008270">
    <property type="term" value="F:zinc ion binding"/>
    <property type="evidence" value="ECO:0007669"/>
    <property type="project" value="UniProtKB-KW"/>
</dbReference>
<dbReference type="EMBL" id="CAMXCT030003511">
    <property type="protein sequence ID" value="CAL4792160.1"/>
    <property type="molecule type" value="Genomic_DNA"/>
</dbReference>
<dbReference type="PROSITE" id="PS50103">
    <property type="entry name" value="ZF_C3H1"/>
    <property type="match status" value="1"/>
</dbReference>
<organism evidence="8">
    <name type="scientific">Cladocopium goreaui</name>
    <dbReference type="NCBI Taxonomy" id="2562237"/>
    <lineage>
        <taxon>Eukaryota</taxon>
        <taxon>Sar</taxon>
        <taxon>Alveolata</taxon>
        <taxon>Dinophyceae</taxon>
        <taxon>Suessiales</taxon>
        <taxon>Symbiodiniaceae</taxon>
        <taxon>Cladocopium</taxon>
    </lineage>
</organism>
<gene>
    <name evidence="8" type="ORF">C1SCF055_LOCUS30617</name>
</gene>
<evidence type="ECO:0000259" key="7">
    <source>
        <dbReference type="PROSITE" id="PS50103"/>
    </source>
</evidence>
<dbReference type="SUPFAM" id="SSF90229">
    <property type="entry name" value="CCCH zinc finger"/>
    <property type="match status" value="1"/>
</dbReference>
<dbReference type="EMBL" id="CAMXCT010003511">
    <property type="protein sequence ID" value="CAI4004848.1"/>
    <property type="molecule type" value="Genomic_DNA"/>
</dbReference>
<dbReference type="InterPro" id="IPR036855">
    <property type="entry name" value="Znf_CCCH_sf"/>
</dbReference>
<reference evidence="8" key="1">
    <citation type="submission" date="2022-10" db="EMBL/GenBank/DDBJ databases">
        <authorList>
            <person name="Chen Y."/>
            <person name="Dougan E. K."/>
            <person name="Chan C."/>
            <person name="Rhodes N."/>
            <person name="Thang M."/>
        </authorList>
    </citation>
    <scope>NUCLEOTIDE SEQUENCE</scope>
</reference>
<dbReference type="Pfam" id="PF00642">
    <property type="entry name" value="zf-CCCH"/>
    <property type="match status" value="1"/>
</dbReference>
<dbReference type="InterPro" id="IPR000571">
    <property type="entry name" value="Znf_CCCH"/>
</dbReference>
<keyword evidence="3 4" id="KW-0862">Zinc</keyword>
<evidence type="ECO:0000313" key="8">
    <source>
        <dbReference type="EMBL" id="CAI4004848.1"/>
    </source>
</evidence>
<feature type="chain" id="PRO_5043271217" description="C3H1-type domain-containing protein" evidence="6">
    <location>
        <begin position="20"/>
        <end position="314"/>
    </location>
</feature>
<evidence type="ECO:0000256" key="3">
    <source>
        <dbReference type="ARBA" id="ARBA00022833"/>
    </source>
</evidence>
<name>A0A9P1D977_9DINO</name>
<evidence type="ECO:0000313" key="9">
    <source>
        <dbReference type="EMBL" id="CAL1158223.1"/>
    </source>
</evidence>
<evidence type="ECO:0000256" key="6">
    <source>
        <dbReference type="SAM" id="SignalP"/>
    </source>
</evidence>
<feature type="region of interest" description="Disordered" evidence="5">
    <location>
        <begin position="252"/>
        <end position="288"/>
    </location>
</feature>
<dbReference type="EMBL" id="CAMXCT020003511">
    <property type="protein sequence ID" value="CAL1158223.1"/>
    <property type="molecule type" value="Genomic_DNA"/>
</dbReference>
<accession>A0A9P1D977</accession>
<feature type="region of interest" description="Disordered" evidence="5">
    <location>
        <begin position="108"/>
        <end position="127"/>
    </location>
</feature>
<feature type="signal peptide" evidence="6">
    <location>
        <begin position="1"/>
        <end position="19"/>
    </location>
</feature>
<feature type="domain" description="C3H1-type" evidence="7">
    <location>
        <begin position="285"/>
        <end position="313"/>
    </location>
</feature>
<evidence type="ECO:0000256" key="5">
    <source>
        <dbReference type="SAM" id="MobiDB-lite"/>
    </source>
</evidence>
<reference evidence="9" key="2">
    <citation type="submission" date="2024-04" db="EMBL/GenBank/DDBJ databases">
        <authorList>
            <person name="Chen Y."/>
            <person name="Shah S."/>
            <person name="Dougan E. K."/>
            <person name="Thang M."/>
            <person name="Chan C."/>
        </authorList>
    </citation>
    <scope>NUCLEOTIDE SEQUENCE [LARGE SCALE GENOMIC DNA]</scope>
</reference>
<dbReference type="AlphaFoldDB" id="A0A9P1D977"/>
<protein>
    <recommendedName>
        <fullName evidence="7">C3H1-type domain-containing protein</fullName>
    </recommendedName>
</protein>
<sequence length="314" mass="35393">MENTWKATLLAAGVISAVAEKVVETYANESVFQSCFRTENDLDKFAKSVLLGMTPPIASEEDWSFHPVTAGALRRVRESLLAPSTVAAPLLPLLPLSQPAVGISHRLSEADRKKGSSEEAMHDVQSRRGVRKRDMAELVAEAAGLCEDEWDLELFSAPLKIFHLLCVRAHAYSMCSVGHLHSWMKYVNRFLFHYTKRPGTAFRLISPTEAEEADKEVMGEVFRMVYHDDVTFEDALDSVVREDLLRHKLLHLPKGPTKTPAAGKRVQDKEKGDRVPLKRRKADPAVKRSKCHAWQKDGKCRFGDECKFAHEDRE</sequence>
<evidence type="ECO:0000256" key="2">
    <source>
        <dbReference type="ARBA" id="ARBA00022771"/>
    </source>
</evidence>